<gene>
    <name evidence="2" type="ORF">HMPREF0731_4122</name>
</gene>
<reference evidence="2 3" key="1">
    <citation type="submission" date="2010-04" db="EMBL/GenBank/DDBJ databases">
        <authorList>
            <person name="Qin X."/>
            <person name="Bachman B."/>
            <person name="Battles P."/>
            <person name="Bell A."/>
            <person name="Bess C."/>
            <person name="Bickham C."/>
            <person name="Chaboub L."/>
            <person name="Chen D."/>
            <person name="Coyle M."/>
            <person name="Deiros D.R."/>
            <person name="Dinh H."/>
            <person name="Forbes L."/>
            <person name="Fowler G."/>
            <person name="Francisco L."/>
            <person name="Fu Q."/>
            <person name="Gubbala S."/>
            <person name="Hale W."/>
            <person name="Han Y."/>
            <person name="Hemphill L."/>
            <person name="Highlander S.K."/>
            <person name="Hirani K."/>
            <person name="Hogues M."/>
            <person name="Jackson L."/>
            <person name="Jakkamsetti A."/>
            <person name="Javaid M."/>
            <person name="Jiang H."/>
            <person name="Korchina V."/>
            <person name="Kovar C."/>
            <person name="Lara F."/>
            <person name="Lee S."/>
            <person name="Mata R."/>
            <person name="Mathew T."/>
            <person name="Moen C."/>
            <person name="Morales K."/>
            <person name="Munidasa M."/>
            <person name="Nazareth L."/>
            <person name="Ngo R."/>
            <person name="Nguyen L."/>
            <person name="Okwuonu G."/>
            <person name="Ongeri F."/>
            <person name="Patil S."/>
            <person name="Petrosino J."/>
            <person name="Pham C."/>
            <person name="Pham P."/>
            <person name="Pu L.-L."/>
            <person name="Puazo M."/>
            <person name="Raj R."/>
            <person name="Reid J."/>
            <person name="Rouhana J."/>
            <person name="Saada N."/>
            <person name="Shang Y."/>
            <person name="Simmons D."/>
            <person name="Thornton R."/>
            <person name="Warren J."/>
            <person name="Weissenberger G."/>
            <person name="Zhang J."/>
            <person name="Zhang L."/>
            <person name="Zhou C."/>
            <person name="Zhu D."/>
            <person name="Muzny D."/>
            <person name="Worley K."/>
            <person name="Gibbs R."/>
        </authorList>
    </citation>
    <scope>NUCLEOTIDE SEQUENCE [LARGE SCALE GENOMIC DNA]</scope>
    <source>
        <strain evidence="2 3">ATCC 49957</strain>
    </source>
</reference>
<dbReference type="Pfam" id="PF05258">
    <property type="entry name" value="DciA"/>
    <property type="match status" value="1"/>
</dbReference>
<dbReference type="PANTHER" id="PTHR36456:SF1">
    <property type="entry name" value="UPF0232 PROTEIN SCO3875"/>
    <property type="match status" value="1"/>
</dbReference>
<protein>
    <recommendedName>
        <fullName evidence="4">Zn-ribbon-containing, possibly RNA-binding protein and truncated derivatives</fullName>
    </recommendedName>
</protein>
<dbReference type="RefSeq" id="WP_007003152.1">
    <property type="nucleotide sequence ID" value="NZ_GG770777.1"/>
</dbReference>
<keyword evidence="3" id="KW-1185">Reference proteome</keyword>
<dbReference type="HOGENOM" id="CLU_104595_2_0_5"/>
<sequence length="190" mass="20140">MQKEDEARRGSTPRIAGTAPAAKTDAPKPAPGTTPGRVGEWRADLGLRPVSALLPRLTRPVFRKRSPAAAHLISDWAEIVGPVLAAQSVPQKFSAGTLTLGCSGPVAMELQYLEPQLVAKINTALGQRLVNRIRLVQVKLPAAAARKPAPKPAPPLPAPLAEKLERIADPDLRAALARLGQGVYRGKRTG</sequence>
<dbReference type="EMBL" id="ADVL01000753">
    <property type="protein sequence ID" value="EFH09659.1"/>
    <property type="molecule type" value="Genomic_DNA"/>
</dbReference>
<dbReference type="InterPro" id="IPR007922">
    <property type="entry name" value="DciA-like"/>
</dbReference>
<evidence type="ECO:0008006" key="4">
    <source>
        <dbReference type="Google" id="ProtNLM"/>
    </source>
</evidence>
<evidence type="ECO:0000313" key="3">
    <source>
        <dbReference type="Proteomes" id="UP000005324"/>
    </source>
</evidence>
<accession>D5RSR0</accession>
<dbReference type="Proteomes" id="UP000005324">
    <property type="component" value="Unassembled WGS sequence"/>
</dbReference>
<organism evidence="2 3">
    <name type="scientific">Pseudoroseomonas cervicalis ATCC 49957</name>
    <dbReference type="NCBI Taxonomy" id="525371"/>
    <lineage>
        <taxon>Bacteria</taxon>
        <taxon>Pseudomonadati</taxon>
        <taxon>Pseudomonadota</taxon>
        <taxon>Alphaproteobacteria</taxon>
        <taxon>Acetobacterales</taxon>
        <taxon>Roseomonadaceae</taxon>
        <taxon>Roseomonas</taxon>
    </lineage>
</organism>
<comment type="caution">
    <text evidence="2">The sequence shown here is derived from an EMBL/GenBank/DDBJ whole genome shotgun (WGS) entry which is preliminary data.</text>
</comment>
<dbReference type="AlphaFoldDB" id="D5RSR0"/>
<dbReference type="PANTHER" id="PTHR36456">
    <property type="entry name" value="UPF0232 PROTEIN SCO3875"/>
    <property type="match status" value="1"/>
</dbReference>
<evidence type="ECO:0000256" key="1">
    <source>
        <dbReference type="SAM" id="MobiDB-lite"/>
    </source>
</evidence>
<feature type="region of interest" description="Disordered" evidence="1">
    <location>
        <begin position="1"/>
        <end position="40"/>
    </location>
</feature>
<evidence type="ECO:0000313" key="2">
    <source>
        <dbReference type="EMBL" id="EFH09659.1"/>
    </source>
</evidence>
<proteinExistence type="predicted"/>
<name>D5RSR0_9PROT</name>